<feature type="transmembrane region" description="Helical" evidence="5">
    <location>
        <begin position="7"/>
        <end position="25"/>
    </location>
</feature>
<dbReference type="Proteomes" id="UP000001542">
    <property type="component" value="Unassembled WGS sequence"/>
</dbReference>
<evidence type="ECO:0000313" key="7">
    <source>
        <dbReference type="Proteomes" id="UP000001542"/>
    </source>
</evidence>
<dbReference type="GO" id="GO:0015297">
    <property type="term" value="F:antiporter activity"/>
    <property type="evidence" value="ECO:0000318"/>
    <property type="project" value="GO_Central"/>
</dbReference>
<organism evidence="6 7">
    <name type="scientific">Trichomonas vaginalis (strain ATCC PRA-98 / G3)</name>
    <dbReference type="NCBI Taxonomy" id="412133"/>
    <lineage>
        <taxon>Eukaryota</taxon>
        <taxon>Metamonada</taxon>
        <taxon>Parabasalia</taxon>
        <taxon>Trichomonadida</taxon>
        <taxon>Trichomonadidae</taxon>
        <taxon>Trichomonas</taxon>
    </lineage>
</organism>
<feature type="transmembrane region" description="Helical" evidence="5">
    <location>
        <begin position="148"/>
        <end position="169"/>
    </location>
</feature>
<keyword evidence="3 5" id="KW-1133">Transmembrane helix</keyword>
<sequence>MANKAFLVRFFSTVNVISTVVSMLLLRTIANYNICKLLLTILAFQYLTGWLLLELLAYNGNFSRFTKIPLSCRLFFSGLLFLQDYIQSYVIVETSVGMVQFSKSLGAVTLFIYDYLFKSKKRNTSKLPFLLLFVFGTFIASFKEIEFSLFNLGTIIFACFLSAYTNNYASDLAIECSVSGTQITLSILPFQFIFSIISSILFESNPNNGFYSYQFGLVSIVLIVCSSFTAVWCVLSHYSVIIETSPLHFEFLGAFKTIFTLLLLYFIPGFQKLTTVQYVMQIVGSTIAMIAYGLYMRSENQVLLDSNGMQF</sequence>
<gene>
    <name evidence="6" type="ORF">TVAG_092190</name>
</gene>
<protein>
    <recommendedName>
        <fullName evidence="8">Sugar phosphate transporter domain-containing protein</fullName>
    </recommendedName>
</protein>
<comment type="subcellular location">
    <subcellularLocation>
        <location evidence="1">Membrane</location>
        <topology evidence="1">Multi-pass membrane protein</topology>
    </subcellularLocation>
</comment>
<dbReference type="VEuPathDB" id="TrichDB:TVAGG3_0481850"/>
<reference evidence="6" key="2">
    <citation type="journal article" date="2007" name="Science">
        <title>Draft genome sequence of the sexually transmitted pathogen Trichomonas vaginalis.</title>
        <authorList>
            <person name="Carlton J.M."/>
            <person name="Hirt R.P."/>
            <person name="Silva J.C."/>
            <person name="Delcher A.L."/>
            <person name="Schatz M."/>
            <person name="Zhao Q."/>
            <person name="Wortman J.R."/>
            <person name="Bidwell S.L."/>
            <person name="Alsmark U.C.M."/>
            <person name="Besteiro S."/>
            <person name="Sicheritz-Ponten T."/>
            <person name="Noel C.J."/>
            <person name="Dacks J.B."/>
            <person name="Foster P.G."/>
            <person name="Simillion C."/>
            <person name="Van de Peer Y."/>
            <person name="Miranda-Saavedra D."/>
            <person name="Barton G.J."/>
            <person name="Westrop G.D."/>
            <person name="Mueller S."/>
            <person name="Dessi D."/>
            <person name="Fiori P.L."/>
            <person name="Ren Q."/>
            <person name="Paulsen I."/>
            <person name="Zhang H."/>
            <person name="Bastida-Corcuera F.D."/>
            <person name="Simoes-Barbosa A."/>
            <person name="Brown M.T."/>
            <person name="Hayes R.D."/>
            <person name="Mukherjee M."/>
            <person name="Okumura C.Y."/>
            <person name="Schneider R."/>
            <person name="Smith A.J."/>
            <person name="Vanacova S."/>
            <person name="Villalvazo M."/>
            <person name="Haas B.J."/>
            <person name="Pertea M."/>
            <person name="Feldblyum T.V."/>
            <person name="Utterback T.R."/>
            <person name="Shu C.L."/>
            <person name="Osoegawa K."/>
            <person name="de Jong P.J."/>
            <person name="Hrdy I."/>
            <person name="Horvathova L."/>
            <person name="Zubacova Z."/>
            <person name="Dolezal P."/>
            <person name="Malik S.B."/>
            <person name="Logsdon J.M. Jr."/>
            <person name="Henze K."/>
            <person name="Gupta A."/>
            <person name="Wang C.C."/>
            <person name="Dunne R.L."/>
            <person name="Upcroft J.A."/>
            <person name="Upcroft P."/>
            <person name="White O."/>
            <person name="Salzberg S.L."/>
            <person name="Tang P."/>
            <person name="Chiu C.-H."/>
            <person name="Lee Y.-S."/>
            <person name="Embley T.M."/>
            <person name="Coombs G.H."/>
            <person name="Mottram J.C."/>
            <person name="Tachezy J."/>
            <person name="Fraser-Liggett C.M."/>
            <person name="Johnson P.J."/>
        </authorList>
    </citation>
    <scope>NUCLEOTIDE SEQUENCE [LARGE SCALE GENOMIC DNA]</scope>
    <source>
        <strain evidence="6">G3</strain>
    </source>
</reference>
<feature type="transmembrane region" description="Helical" evidence="5">
    <location>
        <begin position="214"/>
        <end position="235"/>
    </location>
</feature>
<dbReference type="KEGG" id="tva:4748434"/>
<dbReference type="GO" id="GO:0016020">
    <property type="term" value="C:membrane"/>
    <property type="evidence" value="ECO:0007669"/>
    <property type="project" value="UniProtKB-SubCell"/>
</dbReference>
<dbReference type="InterPro" id="IPR050186">
    <property type="entry name" value="TPT_transporter"/>
</dbReference>
<dbReference type="EMBL" id="DS114085">
    <property type="protein sequence ID" value="EAX90746.1"/>
    <property type="molecule type" value="Genomic_DNA"/>
</dbReference>
<feature type="transmembrane region" description="Helical" evidence="5">
    <location>
        <begin position="37"/>
        <end position="58"/>
    </location>
</feature>
<dbReference type="PANTHER" id="PTHR11132">
    <property type="entry name" value="SOLUTE CARRIER FAMILY 35"/>
    <property type="match status" value="1"/>
</dbReference>
<evidence type="ECO:0000256" key="3">
    <source>
        <dbReference type="ARBA" id="ARBA00022989"/>
    </source>
</evidence>
<evidence type="ECO:0000256" key="4">
    <source>
        <dbReference type="ARBA" id="ARBA00023136"/>
    </source>
</evidence>
<feature type="transmembrane region" description="Helical" evidence="5">
    <location>
        <begin position="124"/>
        <end position="142"/>
    </location>
</feature>
<accession>A2FWH6</accession>
<dbReference type="InParanoid" id="A2FWH6"/>
<feature type="transmembrane region" description="Helical" evidence="5">
    <location>
        <begin position="181"/>
        <end position="202"/>
    </location>
</feature>
<feature type="transmembrane region" description="Helical" evidence="5">
    <location>
        <begin position="247"/>
        <end position="266"/>
    </location>
</feature>
<dbReference type="SMR" id="A2FWH6"/>
<proteinExistence type="predicted"/>
<evidence type="ECO:0000256" key="1">
    <source>
        <dbReference type="ARBA" id="ARBA00004141"/>
    </source>
</evidence>
<evidence type="ECO:0000256" key="2">
    <source>
        <dbReference type="ARBA" id="ARBA00022692"/>
    </source>
</evidence>
<keyword evidence="2 5" id="KW-0812">Transmembrane</keyword>
<evidence type="ECO:0000313" key="6">
    <source>
        <dbReference type="EMBL" id="EAX90746.1"/>
    </source>
</evidence>
<keyword evidence="4 5" id="KW-0472">Membrane</keyword>
<dbReference type="GO" id="GO:0055085">
    <property type="term" value="P:transmembrane transport"/>
    <property type="evidence" value="ECO:0000318"/>
    <property type="project" value="GO_Central"/>
</dbReference>
<dbReference type="AlphaFoldDB" id="A2FWH6"/>
<feature type="transmembrane region" description="Helical" evidence="5">
    <location>
        <begin position="278"/>
        <end position="295"/>
    </location>
</feature>
<evidence type="ECO:0008006" key="8">
    <source>
        <dbReference type="Google" id="ProtNLM"/>
    </source>
</evidence>
<evidence type="ECO:0000256" key="5">
    <source>
        <dbReference type="SAM" id="Phobius"/>
    </source>
</evidence>
<name>A2FWH6_TRIV3</name>
<keyword evidence="7" id="KW-1185">Reference proteome</keyword>
<reference evidence="6" key="1">
    <citation type="submission" date="2006-10" db="EMBL/GenBank/DDBJ databases">
        <authorList>
            <person name="Amadeo P."/>
            <person name="Zhao Q."/>
            <person name="Wortman J."/>
            <person name="Fraser-Liggett C."/>
            <person name="Carlton J."/>
        </authorList>
    </citation>
    <scope>NUCLEOTIDE SEQUENCE</scope>
    <source>
        <strain evidence="6">G3</strain>
    </source>
</reference>
<dbReference type="GO" id="GO:0005338">
    <property type="term" value="F:nucleotide-sugar transmembrane transporter activity"/>
    <property type="evidence" value="ECO:0000318"/>
    <property type="project" value="GO_Central"/>
</dbReference>
<dbReference type="RefSeq" id="XP_001303676.1">
    <property type="nucleotide sequence ID" value="XM_001303675.1"/>
</dbReference>
<dbReference type="VEuPathDB" id="TrichDB:TVAG_092190"/>
<dbReference type="GO" id="GO:0005794">
    <property type="term" value="C:Golgi apparatus"/>
    <property type="evidence" value="ECO:0000318"/>
    <property type="project" value="GO_Central"/>
</dbReference>